<evidence type="ECO:0008006" key="4">
    <source>
        <dbReference type="Google" id="ProtNLM"/>
    </source>
</evidence>
<evidence type="ECO:0000313" key="2">
    <source>
        <dbReference type="EMBL" id="MBF9219696.1"/>
    </source>
</evidence>
<comment type="caution">
    <text evidence="2">The sequence shown here is derived from an EMBL/GenBank/DDBJ whole genome shotgun (WGS) entry which is preliminary data.</text>
</comment>
<dbReference type="Proteomes" id="UP000618931">
    <property type="component" value="Unassembled WGS sequence"/>
</dbReference>
<name>A0ABS0HYS2_9BACT</name>
<keyword evidence="1" id="KW-1133">Transmembrane helix</keyword>
<dbReference type="RefSeq" id="WP_196291164.1">
    <property type="nucleotide sequence ID" value="NZ_JADQDM010000001.1"/>
</dbReference>
<sequence length="92" mass="10389">MPSLQMERLLHRLLLAWLALLAALLLSLRFAPALSYGLLLAVAIGCPVVVGLLLGLVALGLRGAWRRARVLRRAAKWRREQPDNREWLGRDR</sequence>
<organism evidence="2 3">
    <name type="scientific">Hymenobacter ruricola</name>
    <dbReference type="NCBI Taxonomy" id="2791023"/>
    <lineage>
        <taxon>Bacteria</taxon>
        <taxon>Pseudomonadati</taxon>
        <taxon>Bacteroidota</taxon>
        <taxon>Cytophagia</taxon>
        <taxon>Cytophagales</taxon>
        <taxon>Hymenobacteraceae</taxon>
        <taxon>Hymenobacter</taxon>
    </lineage>
</organism>
<keyword evidence="1" id="KW-0472">Membrane</keyword>
<protein>
    <recommendedName>
        <fullName evidence="4">DUF4229 domain-containing protein</fullName>
    </recommendedName>
</protein>
<feature type="transmembrane region" description="Helical" evidence="1">
    <location>
        <begin position="39"/>
        <end position="61"/>
    </location>
</feature>
<accession>A0ABS0HYS2</accession>
<keyword evidence="3" id="KW-1185">Reference proteome</keyword>
<dbReference type="EMBL" id="JADQDM010000001">
    <property type="protein sequence ID" value="MBF9219696.1"/>
    <property type="molecule type" value="Genomic_DNA"/>
</dbReference>
<gene>
    <name evidence="2" type="ORF">I2H31_01160</name>
</gene>
<evidence type="ECO:0000313" key="3">
    <source>
        <dbReference type="Proteomes" id="UP000618931"/>
    </source>
</evidence>
<evidence type="ECO:0000256" key="1">
    <source>
        <dbReference type="SAM" id="Phobius"/>
    </source>
</evidence>
<reference evidence="2 3" key="1">
    <citation type="submission" date="2020-11" db="EMBL/GenBank/DDBJ databases">
        <authorList>
            <person name="Kim M.K."/>
        </authorList>
    </citation>
    <scope>NUCLEOTIDE SEQUENCE [LARGE SCALE GENOMIC DNA]</scope>
    <source>
        <strain evidence="2 3">BT662</strain>
    </source>
</reference>
<keyword evidence="1" id="KW-0812">Transmembrane</keyword>
<proteinExistence type="predicted"/>